<dbReference type="EMBL" id="JAEILM010000037">
    <property type="protein sequence ID" value="MBI6633493.1"/>
    <property type="molecule type" value="Genomic_DNA"/>
</dbReference>
<dbReference type="RefSeq" id="WP_198707513.1">
    <property type="nucleotide sequence ID" value="NZ_JAEILM010000037.1"/>
</dbReference>
<organism evidence="1 2">
    <name type="scientific">Pseudomonas paralactis</name>
    <dbReference type="NCBI Taxonomy" id="1615673"/>
    <lineage>
        <taxon>Bacteria</taxon>
        <taxon>Pseudomonadati</taxon>
        <taxon>Pseudomonadota</taxon>
        <taxon>Gammaproteobacteria</taxon>
        <taxon>Pseudomonadales</taxon>
        <taxon>Pseudomonadaceae</taxon>
        <taxon>Pseudomonas</taxon>
    </lineage>
</organism>
<accession>A0ABS0UZM9</accession>
<evidence type="ECO:0000313" key="2">
    <source>
        <dbReference type="Proteomes" id="UP000607562"/>
    </source>
</evidence>
<reference evidence="1 2" key="1">
    <citation type="submission" date="2020-12" db="EMBL/GenBank/DDBJ databases">
        <title>Comparative genomic insights into the epidemiology and virulence of plant pathogenic Pseudomonads from Turkey.</title>
        <authorList>
            <person name="Dillon M."/>
            <person name="Ruiz-Bedoya T."/>
            <person name="Bendalovic-Torma C."/>
            <person name="Guttman K.M."/>
            <person name="Kwak H."/>
            <person name="Middleton M.A."/>
            <person name="Wang P.W."/>
            <person name="Horuz S."/>
            <person name="Aysan Y."/>
            <person name="Guttman D.S."/>
        </authorList>
    </citation>
    <scope>NUCLEOTIDE SEQUENCE [LARGE SCALE GENOMIC DNA]</scope>
    <source>
        <strain evidence="1 2">Marul_2_1</strain>
    </source>
</reference>
<sequence length="74" mass="7534">MSTVTSGSIYSQAMANTSNPFTKFNGGTGEGFAGGGESGAEGIFEKMKADAIKNGWKSAEVKNIQGLIRSGAGQ</sequence>
<keyword evidence="2" id="KW-1185">Reference proteome</keyword>
<gene>
    <name evidence="1" type="ORF">YA0871_12545</name>
</gene>
<protein>
    <submittedName>
        <fullName evidence="1">Type III secretion protein</fullName>
    </submittedName>
</protein>
<comment type="caution">
    <text evidence="1">The sequence shown here is derived from an EMBL/GenBank/DDBJ whole genome shotgun (WGS) entry which is preliminary data.</text>
</comment>
<dbReference type="Proteomes" id="UP000607562">
    <property type="component" value="Unassembled WGS sequence"/>
</dbReference>
<evidence type="ECO:0000313" key="1">
    <source>
        <dbReference type="EMBL" id="MBI6633493.1"/>
    </source>
</evidence>
<proteinExistence type="predicted"/>
<name>A0ABS0UZM9_9PSED</name>